<dbReference type="Proteomes" id="UP000000849">
    <property type="component" value="Chromosome"/>
</dbReference>
<dbReference type="GO" id="GO:0042602">
    <property type="term" value="F:riboflavin reductase (NADPH) activity"/>
    <property type="evidence" value="ECO:0007669"/>
    <property type="project" value="TreeGrafter"/>
</dbReference>
<proteinExistence type="inferred from homology"/>
<evidence type="ECO:0000256" key="3">
    <source>
        <dbReference type="SAM" id="MobiDB-lite"/>
    </source>
</evidence>
<dbReference type="PANTHER" id="PTHR30466:SF11">
    <property type="entry name" value="FLAVIN-DEPENDENT MONOOXYGENASE, REDUCTASE SUBUNIT HSAB"/>
    <property type="match status" value="1"/>
</dbReference>
<dbReference type="KEGG" id="cfl:Cfla_3629"/>
<dbReference type="SMART" id="SM00903">
    <property type="entry name" value="Flavin_Reduct"/>
    <property type="match status" value="1"/>
</dbReference>
<dbReference type="GO" id="GO:0010181">
    <property type="term" value="F:FMN binding"/>
    <property type="evidence" value="ECO:0007669"/>
    <property type="project" value="InterPro"/>
</dbReference>
<dbReference type="AlphaFoldDB" id="D5UDP4"/>
<evidence type="ECO:0000256" key="1">
    <source>
        <dbReference type="ARBA" id="ARBA00008898"/>
    </source>
</evidence>
<dbReference type="InterPro" id="IPR002563">
    <property type="entry name" value="Flavin_Rdtase-like_dom"/>
</dbReference>
<keyword evidence="2" id="KW-0560">Oxidoreductase</keyword>
<feature type="domain" description="Flavin reductase like" evidence="4">
    <location>
        <begin position="33"/>
        <end position="183"/>
    </location>
</feature>
<dbReference type="PANTHER" id="PTHR30466">
    <property type="entry name" value="FLAVIN REDUCTASE"/>
    <property type="match status" value="1"/>
</dbReference>
<dbReference type="eggNOG" id="COG1853">
    <property type="taxonomic scope" value="Bacteria"/>
</dbReference>
<evidence type="ECO:0000259" key="4">
    <source>
        <dbReference type="SMART" id="SM00903"/>
    </source>
</evidence>
<name>D5UDP4_CELFN</name>
<sequence>MPRPSEARLTLPRPDVPGWAGSPGTGAGLRDVMRGFATGVCLATTYRDRQGDRQHDVLTVNSLTSLSLDPPLVAVSLRRDSAFLEDLKDSGAWAVSILAGGDSDVARSCARGRAARRDLVHELPASPGSATGALVMHGSSWLECVTWASFDVGDHVLVVGEVVALNERGEDQALVFLHSRFHAVE</sequence>
<organism evidence="5 6">
    <name type="scientific">Cellulomonas flavigena (strain ATCC 482 / DSM 20109 / BCRC 11376 / JCM 18109 / NBRC 3775 / NCIMB 8073 / NRS 134)</name>
    <dbReference type="NCBI Taxonomy" id="446466"/>
    <lineage>
        <taxon>Bacteria</taxon>
        <taxon>Bacillati</taxon>
        <taxon>Actinomycetota</taxon>
        <taxon>Actinomycetes</taxon>
        <taxon>Micrococcales</taxon>
        <taxon>Cellulomonadaceae</taxon>
        <taxon>Cellulomonas</taxon>
    </lineage>
</organism>
<evidence type="ECO:0000313" key="6">
    <source>
        <dbReference type="Proteomes" id="UP000000849"/>
    </source>
</evidence>
<dbReference type="HOGENOM" id="CLU_059021_1_4_11"/>
<dbReference type="STRING" id="446466.Cfla_3629"/>
<evidence type="ECO:0000313" key="5">
    <source>
        <dbReference type="EMBL" id="ADG76500.1"/>
    </source>
</evidence>
<keyword evidence="6" id="KW-1185">Reference proteome</keyword>
<dbReference type="EMBL" id="CP001964">
    <property type="protein sequence ID" value="ADG76500.1"/>
    <property type="molecule type" value="Genomic_DNA"/>
</dbReference>
<dbReference type="InterPro" id="IPR012349">
    <property type="entry name" value="Split_barrel_FMN-bd"/>
</dbReference>
<dbReference type="SUPFAM" id="SSF50475">
    <property type="entry name" value="FMN-binding split barrel"/>
    <property type="match status" value="1"/>
</dbReference>
<comment type="similarity">
    <text evidence="1">Belongs to the non-flavoprotein flavin reductase family.</text>
</comment>
<reference evidence="5 6" key="1">
    <citation type="journal article" date="2010" name="Stand. Genomic Sci.">
        <title>Complete genome sequence of Cellulomonas flavigena type strain (134).</title>
        <authorList>
            <person name="Abt B."/>
            <person name="Foster B."/>
            <person name="Lapidus A."/>
            <person name="Clum A."/>
            <person name="Sun H."/>
            <person name="Pukall R."/>
            <person name="Lucas S."/>
            <person name="Glavina Del Rio T."/>
            <person name="Nolan M."/>
            <person name="Tice H."/>
            <person name="Cheng J.F."/>
            <person name="Pitluck S."/>
            <person name="Liolios K."/>
            <person name="Ivanova N."/>
            <person name="Mavromatis K."/>
            <person name="Ovchinnikova G."/>
            <person name="Pati A."/>
            <person name="Goodwin L."/>
            <person name="Chen A."/>
            <person name="Palaniappan K."/>
            <person name="Land M."/>
            <person name="Hauser L."/>
            <person name="Chang Y.J."/>
            <person name="Jeffries C.D."/>
            <person name="Rohde M."/>
            <person name="Goker M."/>
            <person name="Woyke T."/>
            <person name="Bristow J."/>
            <person name="Eisen J.A."/>
            <person name="Markowitz V."/>
            <person name="Hugenholtz P."/>
            <person name="Kyrpides N.C."/>
            <person name="Klenk H.P."/>
        </authorList>
    </citation>
    <scope>NUCLEOTIDE SEQUENCE [LARGE SCALE GENOMIC DNA]</scope>
    <source>
        <strain evidence="6">ATCC 482 / DSM 20109 / BCRC 11376 / JCM 18109 / NBRC 3775 / NCIMB 8073 / NRS 134</strain>
    </source>
</reference>
<evidence type="ECO:0000256" key="2">
    <source>
        <dbReference type="ARBA" id="ARBA00023002"/>
    </source>
</evidence>
<dbReference type="Gene3D" id="2.30.110.10">
    <property type="entry name" value="Electron Transport, Fmn-binding Protein, Chain A"/>
    <property type="match status" value="1"/>
</dbReference>
<protein>
    <submittedName>
        <fullName evidence="5">Flavin reductase domain protein FMN-binding protein</fullName>
    </submittedName>
</protein>
<dbReference type="Pfam" id="PF01613">
    <property type="entry name" value="Flavin_Reduct"/>
    <property type="match status" value="1"/>
</dbReference>
<dbReference type="InterPro" id="IPR050268">
    <property type="entry name" value="NADH-dep_flavin_reductase"/>
</dbReference>
<feature type="region of interest" description="Disordered" evidence="3">
    <location>
        <begin position="1"/>
        <end position="24"/>
    </location>
</feature>
<accession>D5UDP4</accession>
<gene>
    <name evidence="5" type="ordered locus">Cfla_3629</name>
</gene>